<feature type="domain" description="JmjC" evidence="7">
    <location>
        <begin position="1806"/>
        <end position="1971"/>
    </location>
</feature>
<feature type="region of interest" description="Disordered" evidence="4">
    <location>
        <begin position="1696"/>
        <end position="1721"/>
    </location>
</feature>
<protein>
    <submittedName>
        <fullName evidence="9">Uncharacterized protein LOC106750918 isoform X1</fullName>
    </submittedName>
</protein>
<feature type="compositionally biased region" description="Acidic residues" evidence="4">
    <location>
        <begin position="277"/>
        <end position="294"/>
    </location>
</feature>
<dbReference type="PANTHER" id="PTHR10694">
    <property type="entry name" value="LYSINE-SPECIFIC DEMETHYLASE"/>
    <property type="match status" value="1"/>
</dbReference>
<proteinExistence type="predicted"/>
<evidence type="ECO:0000313" key="8">
    <source>
        <dbReference type="Proteomes" id="UP000515204"/>
    </source>
</evidence>
<dbReference type="Gene3D" id="1.10.150.60">
    <property type="entry name" value="ARID DNA-binding domain"/>
    <property type="match status" value="1"/>
</dbReference>
<evidence type="ECO:0000259" key="7">
    <source>
        <dbReference type="PROSITE" id="PS51184"/>
    </source>
</evidence>
<dbReference type="GO" id="GO:0006338">
    <property type="term" value="P:chromatin remodeling"/>
    <property type="evidence" value="ECO:0007669"/>
    <property type="project" value="TreeGrafter"/>
</dbReference>
<feature type="compositionally biased region" description="Basic and acidic residues" evidence="4">
    <location>
        <begin position="478"/>
        <end position="487"/>
    </location>
</feature>
<dbReference type="InterPro" id="IPR003347">
    <property type="entry name" value="JmjC_dom"/>
</dbReference>
<feature type="region of interest" description="Disordered" evidence="4">
    <location>
        <begin position="867"/>
        <end position="996"/>
    </location>
</feature>
<feature type="compositionally biased region" description="Low complexity" evidence="4">
    <location>
        <begin position="1154"/>
        <end position="1168"/>
    </location>
</feature>
<feature type="compositionally biased region" description="Polar residues" evidence="4">
    <location>
        <begin position="329"/>
        <end position="343"/>
    </location>
</feature>
<dbReference type="CTD" id="3720"/>
<feature type="region of interest" description="Disordered" evidence="4">
    <location>
        <begin position="1225"/>
        <end position="1292"/>
    </location>
</feature>
<keyword evidence="3" id="KW-0175">Coiled coil</keyword>
<feature type="compositionally biased region" description="Low complexity" evidence="4">
    <location>
        <begin position="1494"/>
        <end position="1503"/>
    </location>
</feature>
<feature type="region of interest" description="Disordered" evidence="4">
    <location>
        <begin position="663"/>
        <end position="749"/>
    </location>
</feature>
<feature type="compositionally biased region" description="Basic and acidic residues" evidence="4">
    <location>
        <begin position="580"/>
        <end position="601"/>
    </location>
</feature>
<dbReference type="SMART" id="SM00558">
    <property type="entry name" value="JmjC"/>
    <property type="match status" value="1"/>
</dbReference>
<dbReference type="GeneID" id="106750918"/>
<feature type="compositionally biased region" description="Basic and acidic residues" evidence="4">
    <location>
        <begin position="1143"/>
        <end position="1152"/>
    </location>
</feature>
<comment type="subcellular location">
    <subcellularLocation>
        <location evidence="1">Nucleus</location>
    </subcellularLocation>
</comment>
<feature type="compositionally biased region" description="Basic and acidic residues" evidence="4">
    <location>
        <begin position="1230"/>
        <end position="1270"/>
    </location>
</feature>
<feature type="compositionally biased region" description="Acidic residues" evidence="4">
    <location>
        <begin position="558"/>
        <end position="567"/>
    </location>
</feature>
<evidence type="ECO:0000256" key="3">
    <source>
        <dbReference type="SAM" id="Coils"/>
    </source>
</evidence>
<dbReference type="GO" id="GO:0005634">
    <property type="term" value="C:nucleus"/>
    <property type="evidence" value="ECO:0007669"/>
    <property type="project" value="UniProtKB-SubCell"/>
</dbReference>
<dbReference type="Pfam" id="PF01388">
    <property type="entry name" value="ARID"/>
    <property type="match status" value="1"/>
</dbReference>
<dbReference type="InterPro" id="IPR036431">
    <property type="entry name" value="ARID_dom_sf"/>
</dbReference>
<feature type="compositionally biased region" description="Acidic residues" evidence="4">
    <location>
        <begin position="1708"/>
        <end position="1721"/>
    </location>
</feature>
<feature type="region of interest" description="Disordered" evidence="4">
    <location>
        <begin position="237"/>
        <end position="348"/>
    </location>
</feature>
<dbReference type="KEGG" id="dqu:106750918"/>
<feature type="domain" description="JmjN" evidence="6">
    <location>
        <begin position="1521"/>
        <end position="1562"/>
    </location>
</feature>
<keyword evidence="8" id="KW-1185">Reference proteome</keyword>
<feature type="compositionally biased region" description="Low complexity" evidence="4">
    <location>
        <begin position="488"/>
        <end position="498"/>
    </location>
</feature>
<feature type="compositionally biased region" description="Polar residues" evidence="4">
    <location>
        <begin position="1356"/>
        <end position="1365"/>
    </location>
</feature>
<dbReference type="RefSeq" id="XP_014487050.1">
    <property type="nucleotide sequence ID" value="XM_014631564.1"/>
</dbReference>
<feature type="compositionally biased region" description="Basic and acidic residues" evidence="4">
    <location>
        <begin position="957"/>
        <end position="991"/>
    </location>
</feature>
<dbReference type="GO" id="GO:0003677">
    <property type="term" value="F:DNA binding"/>
    <property type="evidence" value="ECO:0007669"/>
    <property type="project" value="InterPro"/>
</dbReference>
<feature type="compositionally biased region" description="Low complexity" evidence="4">
    <location>
        <begin position="506"/>
        <end position="516"/>
    </location>
</feature>
<dbReference type="Gene3D" id="2.60.120.650">
    <property type="entry name" value="Cupin"/>
    <property type="match status" value="1"/>
</dbReference>
<feature type="compositionally biased region" description="Polar residues" evidence="4">
    <location>
        <begin position="297"/>
        <end position="311"/>
    </location>
</feature>
<dbReference type="SMART" id="SM01014">
    <property type="entry name" value="ARID"/>
    <property type="match status" value="1"/>
</dbReference>
<evidence type="ECO:0000256" key="2">
    <source>
        <dbReference type="ARBA" id="ARBA00023242"/>
    </source>
</evidence>
<accession>A0A6P3Y818</accession>
<feature type="compositionally biased region" description="Polar residues" evidence="4">
    <location>
        <begin position="41"/>
        <end position="52"/>
    </location>
</feature>
<feature type="compositionally biased region" description="Basic and acidic residues" evidence="4">
    <location>
        <begin position="412"/>
        <end position="433"/>
    </location>
</feature>
<feature type="region of interest" description="Disordered" evidence="4">
    <location>
        <begin position="1139"/>
        <end position="1171"/>
    </location>
</feature>
<evidence type="ECO:0000259" key="5">
    <source>
        <dbReference type="PROSITE" id="PS51011"/>
    </source>
</evidence>
<dbReference type="SMART" id="SM00545">
    <property type="entry name" value="JmjN"/>
    <property type="match status" value="1"/>
</dbReference>
<dbReference type="PROSITE" id="PS51184">
    <property type="entry name" value="JMJC"/>
    <property type="match status" value="1"/>
</dbReference>
<dbReference type="OrthoDB" id="8951118at2759"/>
<dbReference type="PANTHER" id="PTHR10694:SF113">
    <property type="entry name" value="PROTEIN JUMONJI"/>
    <property type="match status" value="1"/>
</dbReference>
<sequence>MVLNRNDKRKKKEGDLVDLMEPLSESPKRTKVHAQRKFAQGASTSAFNTSPTPAKDKEKVKPPQVTELITHKRPNTEDFLTFLCFRGTSILPPSLNFFNYSTTKNNLTPRSSRSVPVHTPIDKLLSTAADAAPGTSKQETCQKNVTKVKPVVPVKKKIPSTIHKSISKLKTATSTVQALKKKYQEQRLAKQRIENKLKATCVMRTRSCTERTTLSSEVKLPPEKYLPRIETKRHGLRSGLLLDKTSKLLPKTKDAPAKPKRRVNLRSRNSDTSNTDESSEEEEDDEEGNEVDESQSEKATQSQVKRNVQKSIQKKICTRSKSDLRRVTRSYSGTISPKNLSTRPTRKTKEAAAVYMEILGRKLVSPEIENDDNVSVESFPELPNARKVTQTESDVKAKATTKQTTAGRTVGRSKDLKAADSDNGNKRLDKSNTDKVIQLKSKRIIRVQRYCEEDSEEESESSVEMSNTRPITRQSLGKLEKSADRSVSRSLRSSSKNTPVPPEEPSVPSNKPKVPVQSCAKPAGEKPSVVKRKRDQSVPKTSSSANGPKPKSLKIEQNEDAESEEETLGMLLSKMKKKKESNEEKEQVAEDIVVDTKDDAATKPGEAQSTKMDLSKVSDDEESFRGFTKKAISKVLDSCQTHANVNLLVGEKLSYAKMLDMTEAEQGASSQKPKEEVPLVNADVSVASLPNDERGNRVSVPKPKSTIDSSHKTTHDSSSSTGQTSKKCNHEDEVSPDLMEMPLSALPHTRKERVNMSTERIEKWLNESSLAKEESKLEMENVSIFRYDSGEKLKTDVSHLSIPTKIQHLVRPVNVTLSKLMDKTSLKDRLKMLNKSAILLKPDTVHTGEAGKPPAIVSATKNSVYTDAKPSVSPVEDNDPGGNKVCADAKPATSIEDSKTCVDAKPSTSPVEENDAGKGKTCTEARPSTSSLASEEKDTGKSKLVCTEAKPGVSLAEETRDDTASKLDPKEESPAERRKEEEKKSSTEKKIFQPRKPFLPKVKERKTVTPNANAFSPENESSVYAFESDTEVPISTPFRRKVRETAKSITNKPVVRSIVTLSSINKPAVGQIMTYNPKPTAVVPAVTSTVTSAAASTSRSAMVSTVESTVAFTRTSTVTSTVVSTVASVVISTVTSTVTSTSKADETGKPIVKESPPSSISEQSTSTIEAPALKSQEITAEPITVADTALDLNKFNLGMANIQVLPLNKLMTNWSNDSSSIAVQVNLGKSKQEQQTETDRQEKEKQGNDRQGKDKQGKEKPGKDKPKKEPSQQQQKSTEISTQTETSNDEEEQLFYIPLQAITRSGPNLQRRQVIQGVAVKLGTEGRVGSNQRVLLRAKLVTKSPLSIAHHPTPVGTVQPTTRAPPSSAPGEEENVSSTTPSFVKMAATTSASVAIASVATTSLAPAKMTTTVSTKVTTTTTMTTPVVATTSSVEAARPVSPAKSDVSNSTRSSVNMYNSLEKLRRSPKSSRERKASVDSAKSGKRAKYKLKGSESSSASNNTTYSNIKDAYDEYSFVPQAPTFRPSEKEFLDPMEYINKIRPTAERFGICKVVPPANFKPECKVSDDMRFTAYNQYVHRMLYRWGPNVKELMAIKKYLATQSITLSHPPWIGGMEVDLPHLYQTVQSLGGLKEVIEKKKWQKVADGMKIPKSAQDRVTKLDDIYCKYLLPYDTLSPEEREKLFNEVEEEWLKKESKALERQETSSTDNDEEEEEDESSDEIEECIVKGRNMPLNAFYRIARNTQRMWFGENQRGGNNETEGASALEVESAFWRHVVERKRHVCVHAASIDSSGRGFGFPVAKNSPFARHSWNLKVLTNNAGSVLRALGPVMGVTVPTLHVGMLFSACCWYRDPHGLPWIEYLHTGAKKIWYGIPDEHNNNFREALSKMVPQYCKNKTIWLPSDTAMVPPKLLIDNDVPLCQTVQEPGQFIIVFPKAFTSSICTGYVVSESVYFAQPSWLETAEQVFKDIQDSCEPSIFSFERLLFNIINDPRYTQLDILKQILPSVLRIHNRELEYRKQLEDLGLNKKERVPLPGRKKKKKGKKVKEDDDDYECETCRANLFVSIVTNTQEDTFYCLPHALELLNRKKQLLKHCVLMYTYNEDELDELIKKLEQKIEAKTKKTNQSKQTK</sequence>
<dbReference type="Pfam" id="PF02375">
    <property type="entry name" value="JmjN"/>
    <property type="match status" value="1"/>
</dbReference>
<organism evidence="8 9">
    <name type="scientific">Dinoponera quadriceps</name>
    <name type="common">South American ant</name>
    <dbReference type="NCBI Taxonomy" id="609295"/>
    <lineage>
        <taxon>Eukaryota</taxon>
        <taxon>Metazoa</taxon>
        <taxon>Ecdysozoa</taxon>
        <taxon>Arthropoda</taxon>
        <taxon>Hexapoda</taxon>
        <taxon>Insecta</taxon>
        <taxon>Pterygota</taxon>
        <taxon>Neoptera</taxon>
        <taxon>Endopterygota</taxon>
        <taxon>Hymenoptera</taxon>
        <taxon>Apocrita</taxon>
        <taxon>Aculeata</taxon>
        <taxon>Formicoidea</taxon>
        <taxon>Formicidae</taxon>
        <taxon>Ponerinae</taxon>
        <taxon>Ponerini</taxon>
        <taxon>Dinoponera</taxon>
    </lineage>
</organism>
<feature type="region of interest" description="Disordered" evidence="4">
    <location>
        <begin position="1348"/>
        <end position="1379"/>
    </location>
</feature>
<evidence type="ECO:0000256" key="4">
    <source>
        <dbReference type="SAM" id="MobiDB-lite"/>
    </source>
</evidence>
<dbReference type="SUPFAM" id="SSF46774">
    <property type="entry name" value="ARID-like"/>
    <property type="match status" value="1"/>
</dbReference>
<feature type="region of interest" description="Disordered" evidence="4">
    <location>
        <begin position="1430"/>
        <end position="1503"/>
    </location>
</feature>
<dbReference type="InterPro" id="IPR003349">
    <property type="entry name" value="JmjN"/>
</dbReference>
<dbReference type="InterPro" id="IPR004198">
    <property type="entry name" value="Znf_C5HC2"/>
</dbReference>
<keyword evidence="2" id="KW-0539">Nucleus</keyword>
<feature type="compositionally biased region" description="Basic and acidic residues" evidence="4">
    <location>
        <begin position="1462"/>
        <end position="1477"/>
    </location>
</feature>
<dbReference type="PROSITE" id="PS51011">
    <property type="entry name" value="ARID"/>
    <property type="match status" value="1"/>
</dbReference>
<dbReference type="Proteomes" id="UP000515204">
    <property type="component" value="Unplaced"/>
</dbReference>
<reference evidence="9" key="1">
    <citation type="submission" date="2025-08" db="UniProtKB">
        <authorList>
            <consortium name="RefSeq"/>
        </authorList>
    </citation>
    <scope>IDENTIFICATION</scope>
</reference>
<feature type="coiled-coil region" evidence="3">
    <location>
        <begin position="2103"/>
        <end position="2130"/>
    </location>
</feature>
<feature type="region of interest" description="Disordered" evidence="4">
    <location>
        <begin position="386"/>
        <end position="622"/>
    </location>
</feature>
<evidence type="ECO:0000313" key="9">
    <source>
        <dbReference type="RefSeq" id="XP_014487050.1"/>
    </source>
</evidence>
<feature type="domain" description="ARID" evidence="5">
    <location>
        <begin position="1585"/>
        <end position="1677"/>
    </location>
</feature>
<dbReference type="InterPro" id="IPR001606">
    <property type="entry name" value="ARID_dom"/>
</dbReference>
<dbReference type="FunFam" id="1.10.150.60:FF:000012">
    <property type="entry name" value="Blast:Protein Jumonji"/>
    <property type="match status" value="1"/>
</dbReference>
<name>A0A6P3Y818_DINQU</name>
<evidence type="ECO:0000259" key="6">
    <source>
        <dbReference type="PROSITE" id="PS51183"/>
    </source>
</evidence>
<dbReference type="GO" id="GO:0010468">
    <property type="term" value="P:regulation of gene expression"/>
    <property type="evidence" value="ECO:0007669"/>
    <property type="project" value="TreeGrafter"/>
</dbReference>
<evidence type="ECO:0000256" key="1">
    <source>
        <dbReference type="ARBA" id="ARBA00004123"/>
    </source>
</evidence>
<feature type="compositionally biased region" description="Polar residues" evidence="4">
    <location>
        <begin position="1446"/>
        <end position="1459"/>
    </location>
</feature>
<gene>
    <name evidence="9" type="primary">LOC106750918</name>
</gene>
<dbReference type="SUPFAM" id="SSF51197">
    <property type="entry name" value="Clavaminate synthase-like"/>
    <property type="match status" value="1"/>
</dbReference>
<dbReference type="Pfam" id="PF02928">
    <property type="entry name" value="zf-C5HC2"/>
    <property type="match status" value="1"/>
</dbReference>
<feature type="region of interest" description="Disordered" evidence="4">
    <location>
        <begin position="1"/>
        <end position="62"/>
    </location>
</feature>
<dbReference type="SMART" id="SM00501">
    <property type="entry name" value="BRIGHT"/>
    <property type="match status" value="1"/>
</dbReference>
<dbReference type="GO" id="GO:0000785">
    <property type="term" value="C:chromatin"/>
    <property type="evidence" value="ECO:0007669"/>
    <property type="project" value="TreeGrafter"/>
</dbReference>
<dbReference type="Pfam" id="PF02373">
    <property type="entry name" value="JmjC"/>
    <property type="match status" value="1"/>
</dbReference>
<dbReference type="PROSITE" id="PS51183">
    <property type="entry name" value="JMJN"/>
    <property type="match status" value="1"/>
</dbReference>
<dbReference type="CDD" id="cd16870">
    <property type="entry name" value="ARID_JARD2"/>
    <property type="match status" value="1"/>
</dbReference>
<feature type="coiled-coil region" evidence="3">
    <location>
        <begin position="169"/>
        <end position="196"/>
    </location>
</feature>